<dbReference type="VEuPathDB" id="TriTrypDB:BSAL_81610"/>
<dbReference type="OMA" id="HNPEVCA"/>
<protein>
    <recommendedName>
        <fullName evidence="4">CCR4-NOT transcription complex subunit 11</fullName>
    </recommendedName>
</protein>
<evidence type="ECO:0000313" key="2">
    <source>
        <dbReference type="EMBL" id="CUG58127.1"/>
    </source>
</evidence>
<dbReference type="OrthoDB" id="10265389at2759"/>
<accession>A0A0S4J1J3</accession>
<evidence type="ECO:0008006" key="4">
    <source>
        <dbReference type="Google" id="ProtNLM"/>
    </source>
</evidence>
<dbReference type="Proteomes" id="UP000051952">
    <property type="component" value="Unassembled WGS sequence"/>
</dbReference>
<reference evidence="3" key="1">
    <citation type="submission" date="2015-09" db="EMBL/GenBank/DDBJ databases">
        <authorList>
            <consortium name="Pathogen Informatics"/>
        </authorList>
    </citation>
    <scope>NUCLEOTIDE SEQUENCE [LARGE SCALE GENOMIC DNA]</scope>
    <source>
        <strain evidence="3">Lake Konstanz</strain>
    </source>
</reference>
<gene>
    <name evidence="2" type="ORF">BSAL_81610</name>
</gene>
<organism evidence="2 3">
    <name type="scientific">Bodo saltans</name>
    <name type="common">Flagellated protozoan</name>
    <dbReference type="NCBI Taxonomy" id="75058"/>
    <lineage>
        <taxon>Eukaryota</taxon>
        <taxon>Discoba</taxon>
        <taxon>Euglenozoa</taxon>
        <taxon>Kinetoplastea</taxon>
        <taxon>Metakinetoplastina</taxon>
        <taxon>Eubodonida</taxon>
        <taxon>Bodonidae</taxon>
        <taxon>Bodo</taxon>
    </lineage>
</organism>
<proteinExistence type="predicted"/>
<keyword evidence="3" id="KW-1185">Reference proteome</keyword>
<dbReference type="AlphaFoldDB" id="A0A0S4J1J3"/>
<name>A0A0S4J1J3_BODSA</name>
<feature type="region of interest" description="Disordered" evidence="1">
    <location>
        <begin position="105"/>
        <end position="130"/>
    </location>
</feature>
<evidence type="ECO:0000313" key="3">
    <source>
        <dbReference type="Proteomes" id="UP000051952"/>
    </source>
</evidence>
<sequence>MDILSPNELEKLLELVGGIASTFREEEYAKISLGIQFLRRDASLLVVGETYCETINALWLLDVMRRSTSANAEGIASAKAVFFEVLYHLELLLREDARKAESTKYRATTKEGGAGQAGGPTKRSATDVTESEAMRCRSATKLFGLQCLAGKVTSDGSPATLLAADQLAIDNALDLWQKNSTDIKETLHEIAHVAEMESERNSLGTLSRMGVPAYSATAASGIAASSTTRPLLGLQLLAPAVARAPLPAMVTDIRYLLGSAAFPQQLLFDHQWHSKEWRTAKDLVRAASQGPLTPQQQVEATQSMTTSTIPRLGISAPLMCSIATHNPEVAATVLNKIKDPAALLEAILSSSAPADHMETVMLHCVKSLRQIHVYKYVAASLARARSPTSSPAATKELVVNLASTLHQLITKFSKDNKELYVNDNQKAELGKLFEEHASVPEVSSRWADLK</sequence>
<evidence type="ECO:0000256" key="1">
    <source>
        <dbReference type="SAM" id="MobiDB-lite"/>
    </source>
</evidence>
<dbReference type="EMBL" id="CYKH01000886">
    <property type="protein sequence ID" value="CUG58127.1"/>
    <property type="molecule type" value="Genomic_DNA"/>
</dbReference>